<keyword evidence="2" id="KW-1185">Reference proteome</keyword>
<dbReference type="OrthoDB" id="10052789at2759"/>
<dbReference type="HOGENOM" id="CLU_3359528_0_0_1"/>
<evidence type="ECO:0000313" key="1">
    <source>
        <dbReference type="EMBL" id="KCZ79244.1"/>
    </source>
</evidence>
<name>A0A059EWX0_9MICR</name>
<protein>
    <submittedName>
        <fullName evidence="1">Uncharacterized protein</fullName>
    </submittedName>
</protein>
<dbReference type="Proteomes" id="UP000030655">
    <property type="component" value="Unassembled WGS sequence"/>
</dbReference>
<reference evidence="2" key="1">
    <citation type="submission" date="2013-02" db="EMBL/GenBank/DDBJ databases">
        <authorList>
            <consortium name="The Broad Institute Genome Sequencing Platform"/>
            <person name="Cuomo C."/>
            <person name="Becnel J."/>
            <person name="Sanscrainte N."/>
            <person name="Walker B."/>
            <person name="Young S.K."/>
            <person name="Zeng Q."/>
            <person name="Gargeya S."/>
            <person name="Fitzgerald M."/>
            <person name="Haas B."/>
            <person name="Abouelleil A."/>
            <person name="Alvarado L."/>
            <person name="Arachchi H.M."/>
            <person name="Berlin A.M."/>
            <person name="Chapman S.B."/>
            <person name="Dewar J."/>
            <person name="Goldberg J."/>
            <person name="Griggs A."/>
            <person name="Gujja S."/>
            <person name="Hansen M."/>
            <person name="Howarth C."/>
            <person name="Imamovic A."/>
            <person name="Larimer J."/>
            <person name="McCowan C."/>
            <person name="Murphy C."/>
            <person name="Neiman D."/>
            <person name="Pearson M."/>
            <person name="Priest M."/>
            <person name="Roberts A."/>
            <person name="Saif S."/>
            <person name="Shea T."/>
            <person name="Sisk P."/>
            <person name="Sykes S."/>
            <person name="Wortman J."/>
            <person name="Nusbaum C."/>
            <person name="Birren B."/>
        </authorList>
    </citation>
    <scope>NUCLEOTIDE SEQUENCE [LARGE SCALE GENOMIC DNA]</scope>
    <source>
        <strain evidence="2">PRA339</strain>
    </source>
</reference>
<sequence>MNLMHSSVCHKYEFVNSTNGVNTQSVESLTIVLKWL</sequence>
<gene>
    <name evidence="1" type="ORF">H312_03363</name>
</gene>
<dbReference type="AlphaFoldDB" id="A0A059EWX0"/>
<evidence type="ECO:0000313" key="2">
    <source>
        <dbReference type="Proteomes" id="UP000030655"/>
    </source>
</evidence>
<organism evidence="1 2">
    <name type="scientific">Anncaliia algerae PRA339</name>
    <dbReference type="NCBI Taxonomy" id="1288291"/>
    <lineage>
        <taxon>Eukaryota</taxon>
        <taxon>Fungi</taxon>
        <taxon>Fungi incertae sedis</taxon>
        <taxon>Microsporidia</taxon>
        <taxon>Tubulinosematoidea</taxon>
        <taxon>Tubulinosematidae</taxon>
        <taxon>Anncaliia</taxon>
    </lineage>
</organism>
<reference evidence="1 2" key="2">
    <citation type="submission" date="2014-03" db="EMBL/GenBank/DDBJ databases">
        <title>The Genome Sequence of Anncaliia algerae insect isolate PRA339.</title>
        <authorList>
            <consortium name="The Broad Institute Genome Sequencing Platform"/>
            <consortium name="The Broad Institute Genome Sequencing Center for Infectious Disease"/>
            <person name="Cuomo C."/>
            <person name="Becnel J."/>
            <person name="Sanscrainte N."/>
            <person name="Walker B."/>
            <person name="Young S.K."/>
            <person name="Zeng Q."/>
            <person name="Gargeya S."/>
            <person name="Fitzgerald M."/>
            <person name="Haas B."/>
            <person name="Abouelleil A."/>
            <person name="Alvarado L."/>
            <person name="Arachchi H.M."/>
            <person name="Berlin A.M."/>
            <person name="Chapman S.B."/>
            <person name="Dewar J."/>
            <person name="Goldberg J."/>
            <person name="Griggs A."/>
            <person name="Gujja S."/>
            <person name="Hansen M."/>
            <person name="Howarth C."/>
            <person name="Imamovic A."/>
            <person name="Larimer J."/>
            <person name="McCowan C."/>
            <person name="Murphy C."/>
            <person name="Neiman D."/>
            <person name="Pearson M."/>
            <person name="Priest M."/>
            <person name="Roberts A."/>
            <person name="Saif S."/>
            <person name="Shea T."/>
            <person name="Sisk P."/>
            <person name="Sykes S."/>
            <person name="Wortman J."/>
            <person name="Nusbaum C."/>
            <person name="Birren B."/>
        </authorList>
    </citation>
    <scope>NUCLEOTIDE SEQUENCE [LARGE SCALE GENOMIC DNA]</scope>
    <source>
        <strain evidence="1 2">PRA339</strain>
    </source>
</reference>
<dbReference type="EMBL" id="KK365317">
    <property type="protein sequence ID" value="KCZ79244.1"/>
    <property type="molecule type" value="Genomic_DNA"/>
</dbReference>
<accession>A0A059EWX0</accession>
<dbReference type="VEuPathDB" id="MicrosporidiaDB:H312_03363"/>
<proteinExistence type="predicted"/>